<evidence type="ECO:0000259" key="8">
    <source>
        <dbReference type="Pfam" id="PF01850"/>
    </source>
</evidence>
<keyword evidence="5" id="KW-0378">Hydrolase</keyword>
<dbReference type="CDD" id="cd18755">
    <property type="entry name" value="PIN_MtVapC3_VapC21-like"/>
    <property type="match status" value="1"/>
</dbReference>
<dbReference type="EMBL" id="CAFBOU010000111">
    <property type="protein sequence ID" value="CAB4998734.1"/>
    <property type="molecule type" value="Genomic_DNA"/>
</dbReference>
<dbReference type="HAMAP" id="MF_00265">
    <property type="entry name" value="VapC_Nob1"/>
    <property type="match status" value="1"/>
</dbReference>
<dbReference type="AlphaFoldDB" id="A0A6J7P9W5"/>
<dbReference type="InterPro" id="IPR002716">
    <property type="entry name" value="PIN_dom"/>
</dbReference>
<dbReference type="InterPro" id="IPR022907">
    <property type="entry name" value="VapC_family"/>
</dbReference>
<dbReference type="GO" id="GO:0004540">
    <property type="term" value="F:RNA nuclease activity"/>
    <property type="evidence" value="ECO:0007669"/>
    <property type="project" value="InterPro"/>
</dbReference>
<organism evidence="9">
    <name type="scientific">freshwater metagenome</name>
    <dbReference type="NCBI Taxonomy" id="449393"/>
    <lineage>
        <taxon>unclassified sequences</taxon>
        <taxon>metagenomes</taxon>
        <taxon>ecological metagenomes</taxon>
    </lineage>
</organism>
<dbReference type="InterPro" id="IPR029060">
    <property type="entry name" value="PIN-like_dom_sf"/>
</dbReference>
<evidence type="ECO:0000256" key="3">
    <source>
        <dbReference type="ARBA" id="ARBA00022722"/>
    </source>
</evidence>
<feature type="domain" description="PIN" evidence="8">
    <location>
        <begin position="7"/>
        <end position="125"/>
    </location>
</feature>
<comment type="similarity">
    <text evidence="7">Belongs to the PINc/VapC protein family.</text>
</comment>
<name>A0A6J7P9W5_9ZZZZ</name>
<evidence type="ECO:0000256" key="6">
    <source>
        <dbReference type="ARBA" id="ARBA00022842"/>
    </source>
</evidence>
<comment type="cofactor">
    <cofactor evidence="1">
        <name>Mg(2+)</name>
        <dbReference type="ChEBI" id="CHEBI:18420"/>
    </cofactor>
</comment>
<dbReference type="GO" id="GO:0046872">
    <property type="term" value="F:metal ion binding"/>
    <property type="evidence" value="ECO:0007669"/>
    <property type="project" value="UniProtKB-KW"/>
</dbReference>
<keyword evidence="2" id="KW-1277">Toxin-antitoxin system</keyword>
<keyword evidence="3" id="KW-0540">Nuclease</keyword>
<proteinExistence type="inferred from homology"/>
<evidence type="ECO:0000256" key="2">
    <source>
        <dbReference type="ARBA" id="ARBA00022649"/>
    </source>
</evidence>
<keyword evidence="6" id="KW-0460">Magnesium</keyword>
<protein>
    <submittedName>
        <fullName evidence="9">Unannotated protein</fullName>
    </submittedName>
</protein>
<evidence type="ECO:0000256" key="5">
    <source>
        <dbReference type="ARBA" id="ARBA00022801"/>
    </source>
</evidence>
<evidence type="ECO:0000256" key="1">
    <source>
        <dbReference type="ARBA" id="ARBA00001946"/>
    </source>
</evidence>
<dbReference type="InterPro" id="IPR050556">
    <property type="entry name" value="Type_II_TA_system_RNase"/>
</dbReference>
<evidence type="ECO:0000256" key="7">
    <source>
        <dbReference type="ARBA" id="ARBA00038093"/>
    </source>
</evidence>
<evidence type="ECO:0000256" key="4">
    <source>
        <dbReference type="ARBA" id="ARBA00022723"/>
    </source>
</evidence>
<dbReference type="SUPFAM" id="SSF88723">
    <property type="entry name" value="PIN domain-like"/>
    <property type="match status" value="1"/>
</dbReference>
<dbReference type="PANTHER" id="PTHR33653:SF1">
    <property type="entry name" value="RIBONUCLEASE VAPC2"/>
    <property type="match status" value="1"/>
</dbReference>
<dbReference type="Pfam" id="PF01850">
    <property type="entry name" value="PIN"/>
    <property type="match status" value="1"/>
</dbReference>
<reference evidence="9" key="1">
    <citation type="submission" date="2020-05" db="EMBL/GenBank/DDBJ databases">
        <authorList>
            <person name="Chiriac C."/>
            <person name="Salcher M."/>
            <person name="Ghai R."/>
            <person name="Kavagutti S V."/>
        </authorList>
    </citation>
    <scope>NUCLEOTIDE SEQUENCE</scope>
</reference>
<keyword evidence="4" id="KW-0479">Metal-binding</keyword>
<accession>A0A6J7P9W5</accession>
<sequence length="136" mass="15021">MELEGWLIDKSALARLPESSQRKLWAERINAGSVHLSTMTRLEVGYSARSSKDLELAFTSPPLAKMPIEGVTPAIEELAWQTLRQLAKRGHHRAPSIPDLLIAATAQLCGLTVLHNDKDFDLIAKATGQKVEKLKL</sequence>
<dbReference type="PANTHER" id="PTHR33653">
    <property type="entry name" value="RIBONUCLEASE VAPC2"/>
    <property type="match status" value="1"/>
</dbReference>
<evidence type="ECO:0000313" key="9">
    <source>
        <dbReference type="EMBL" id="CAB4998734.1"/>
    </source>
</evidence>
<dbReference type="Gene3D" id="3.40.50.1010">
    <property type="entry name" value="5'-nuclease"/>
    <property type="match status" value="1"/>
</dbReference>
<dbReference type="GO" id="GO:0016787">
    <property type="term" value="F:hydrolase activity"/>
    <property type="evidence" value="ECO:0007669"/>
    <property type="project" value="UniProtKB-KW"/>
</dbReference>
<gene>
    <name evidence="9" type="ORF">UFOPK4010_01047</name>
</gene>